<name>A0ABR3FGI9_9AGAR</name>
<evidence type="ECO:0000313" key="7">
    <source>
        <dbReference type="EMBL" id="KAL0574477.1"/>
    </source>
</evidence>
<evidence type="ECO:0000256" key="3">
    <source>
        <dbReference type="ARBA" id="ARBA00022723"/>
    </source>
</evidence>
<evidence type="ECO:0000256" key="2">
    <source>
        <dbReference type="ARBA" id="ARBA00006333"/>
    </source>
</evidence>
<sequence length="318" mass="36890">MSETRTVRYLLPNTLRAWPWQRRLNPFHESCKKESDVWLGSFKAFDQRSQRAYERCDFALLASLAYPLLNKDGNRVGCDLMNLFFVIDEYTDVVSAAEARRLCNIVMDALRNPQTSRPIGEWIGGEVARQFWENAIKTGTSSFQRRFVQTFQDYLDSVVEQAIDRNESRIRDVETYFQIRRKTIGAFPSFAILEIHMNLPEEVFLDPVIARLAVLAVDMIIVGNDLCSYHVEQARGDDSHNIIRVIMDQYQTDIAGALEYIAGLHDQLFEDFMELVPKVPKFGDEELDRQVSTYVDGLGNWVRASDCWSFEVREQRYV</sequence>
<keyword evidence="5 6" id="KW-0456">Lyase</keyword>
<gene>
    <name evidence="7" type="ORF">V5O48_007491</name>
</gene>
<proteinExistence type="inferred from homology"/>
<organism evidence="7 8">
    <name type="scientific">Marasmius crinis-equi</name>
    <dbReference type="NCBI Taxonomy" id="585013"/>
    <lineage>
        <taxon>Eukaryota</taxon>
        <taxon>Fungi</taxon>
        <taxon>Dikarya</taxon>
        <taxon>Basidiomycota</taxon>
        <taxon>Agaricomycotina</taxon>
        <taxon>Agaricomycetes</taxon>
        <taxon>Agaricomycetidae</taxon>
        <taxon>Agaricales</taxon>
        <taxon>Marasmiineae</taxon>
        <taxon>Marasmiaceae</taxon>
        <taxon>Marasmius</taxon>
    </lineage>
</organism>
<dbReference type="EC" id="4.2.3.-" evidence="6"/>
<dbReference type="Pfam" id="PF19086">
    <property type="entry name" value="Terpene_syn_C_2"/>
    <property type="match status" value="1"/>
</dbReference>
<dbReference type="PANTHER" id="PTHR35201:SF4">
    <property type="entry name" value="BETA-PINACENE SYNTHASE-RELATED"/>
    <property type="match status" value="1"/>
</dbReference>
<dbReference type="SFLD" id="SFLDS00005">
    <property type="entry name" value="Isoprenoid_Synthase_Type_I"/>
    <property type="match status" value="1"/>
</dbReference>
<evidence type="ECO:0000256" key="4">
    <source>
        <dbReference type="ARBA" id="ARBA00022842"/>
    </source>
</evidence>
<dbReference type="EMBL" id="JBAHYK010000394">
    <property type="protein sequence ID" value="KAL0574477.1"/>
    <property type="molecule type" value="Genomic_DNA"/>
</dbReference>
<keyword evidence="3 6" id="KW-0479">Metal-binding</keyword>
<evidence type="ECO:0000313" key="8">
    <source>
        <dbReference type="Proteomes" id="UP001465976"/>
    </source>
</evidence>
<dbReference type="Proteomes" id="UP001465976">
    <property type="component" value="Unassembled WGS sequence"/>
</dbReference>
<accession>A0ABR3FGI9</accession>
<evidence type="ECO:0000256" key="6">
    <source>
        <dbReference type="RuleBase" id="RU366034"/>
    </source>
</evidence>
<dbReference type="Gene3D" id="1.10.600.10">
    <property type="entry name" value="Farnesyl Diphosphate Synthase"/>
    <property type="match status" value="1"/>
</dbReference>
<reference evidence="7 8" key="1">
    <citation type="submission" date="2024-02" db="EMBL/GenBank/DDBJ databases">
        <title>A draft genome for the cacao thread blight pathogen Marasmius crinis-equi.</title>
        <authorList>
            <person name="Cohen S.P."/>
            <person name="Baruah I.K."/>
            <person name="Amoako-Attah I."/>
            <person name="Bukari Y."/>
            <person name="Meinhardt L.W."/>
            <person name="Bailey B.A."/>
        </authorList>
    </citation>
    <scope>NUCLEOTIDE SEQUENCE [LARGE SCALE GENOMIC DNA]</scope>
    <source>
        <strain evidence="7 8">GH-76</strain>
    </source>
</reference>
<comment type="cofactor">
    <cofactor evidence="1 6">
        <name>Mg(2+)</name>
        <dbReference type="ChEBI" id="CHEBI:18420"/>
    </cofactor>
</comment>
<dbReference type="SFLD" id="SFLDG01020">
    <property type="entry name" value="Terpene_Cyclase_Like_2"/>
    <property type="match status" value="1"/>
</dbReference>
<protein>
    <recommendedName>
        <fullName evidence="6">Terpene synthase</fullName>
        <ecNumber evidence="6">4.2.3.-</ecNumber>
    </recommendedName>
</protein>
<comment type="caution">
    <text evidence="7">The sequence shown here is derived from an EMBL/GenBank/DDBJ whole genome shotgun (WGS) entry which is preliminary data.</text>
</comment>
<dbReference type="PANTHER" id="PTHR35201">
    <property type="entry name" value="TERPENE SYNTHASE"/>
    <property type="match status" value="1"/>
</dbReference>
<evidence type="ECO:0000256" key="5">
    <source>
        <dbReference type="ARBA" id="ARBA00023239"/>
    </source>
</evidence>
<evidence type="ECO:0000256" key="1">
    <source>
        <dbReference type="ARBA" id="ARBA00001946"/>
    </source>
</evidence>
<comment type="similarity">
    <text evidence="2 6">Belongs to the terpene synthase family.</text>
</comment>
<dbReference type="InterPro" id="IPR008949">
    <property type="entry name" value="Isoprenoid_synthase_dom_sf"/>
</dbReference>
<dbReference type="InterPro" id="IPR034686">
    <property type="entry name" value="Terpene_cyclase-like_2"/>
</dbReference>
<dbReference type="SUPFAM" id="SSF48576">
    <property type="entry name" value="Terpenoid synthases"/>
    <property type="match status" value="1"/>
</dbReference>
<keyword evidence="8" id="KW-1185">Reference proteome</keyword>
<keyword evidence="4 6" id="KW-0460">Magnesium</keyword>